<feature type="non-terminal residue" evidence="2">
    <location>
        <position position="1"/>
    </location>
</feature>
<evidence type="ECO:0000313" key="2">
    <source>
        <dbReference type="EMBL" id="GAF69755.1"/>
    </source>
</evidence>
<sequence length="94" mass="10741">PRNKEFLIGYPALLLAMSMNFLKVKEFKIPIIIIGTIGPVTLINTFCHIHTPFLFSMLRTFNGVWLGLALGLIAVIIFYYLVKILREKINYGKV</sequence>
<gene>
    <name evidence="2" type="ORF">S01H1_02613</name>
</gene>
<name>X0T119_9ZZZZ</name>
<organism evidence="2">
    <name type="scientific">marine sediment metagenome</name>
    <dbReference type="NCBI Taxonomy" id="412755"/>
    <lineage>
        <taxon>unclassified sequences</taxon>
        <taxon>metagenomes</taxon>
        <taxon>ecological metagenomes</taxon>
    </lineage>
</organism>
<feature type="transmembrane region" description="Helical" evidence="1">
    <location>
        <begin position="6"/>
        <end position="22"/>
    </location>
</feature>
<protein>
    <submittedName>
        <fullName evidence="2">Uncharacterized protein</fullName>
    </submittedName>
</protein>
<dbReference type="AlphaFoldDB" id="X0T119"/>
<dbReference type="Pfam" id="PF18949">
    <property type="entry name" value="DUF5693"/>
    <property type="match status" value="1"/>
</dbReference>
<proteinExistence type="predicted"/>
<reference evidence="2" key="1">
    <citation type="journal article" date="2014" name="Front. Microbiol.">
        <title>High frequency of phylogenetically diverse reductive dehalogenase-homologous genes in deep subseafloor sedimentary metagenomes.</title>
        <authorList>
            <person name="Kawai M."/>
            <person name="Futagami T."/>
            <person name="Toyoda A."/>
            <person name="Takaki Y."/>
            <person name="Nishi S."/>
            <person name="Hori S."/>
            <person name="Arai W."/>
            <person name="Tsubouchi T."/>
            <person name="Morono Y."/>
            <person name="Uchiyama I."/>
            <person name="Ito T."/>
            <person name="Fujiyama A."/>
            <person name="Inagaki F."/>
            <person name="Takami H."/>
        </authorList>
    </citation>
    <scope>NUCLEOTIDE SEQUENCE</scope>
    <source>
        <strain evidence="2">Expedition CK06-06</strain>
    </source>
</reference>
<feature type="transmembrane region" description="Helical" evidence="1">
    <location>
        <begin position="63"/>
        <end position="82"/>
    </location>
</feature>
<comment type="caution">
    <text evidence="2">The sequence shown here is derived from an EMBL/GenBank/DDBJ whole genome shotgun (WGS) entry which is preliminary data.</text>
</comment>
<keyword evidence="1" id="KW-0812">Transmembrane</keyword>
<evidence type="ECO:0000256" key="1">
    <source>
        <dbReference type="SAM" id="Phobius"/>
    </source>
</evidence>
<dbReference type="EMBL" id="BARS01001289">
    <property type="protein sequence ID" value="GAF69755.1"/>
    <property type="molecule type" value="Genomic_DNA"/>
</dbReference>
<dbReference type="InterPro" id="IPR043748">
    <property type="entry name" value="DUF5693"/>
</dbReference>
<keyword evidence="1" id="KW-0472">Membrane</keyword>
<keyword evidence="1" id="KW-1133">Transmembrane helix</keyword>
<accession>X0T119</accession>
<feature type="transmembrane region" description="Helical" evidence="1">
    <location>
        <begin position="29"/>
        <end position="51"/>
    </location>
</feature>